<organism evidence="6">
    <name type="scientific">Arion vulgaris</name>
    <dbReference type="NCBI Taxonomy" id="1028688"/>
    <lineage>
        <taxon>Eukaryota</taxon>
        <taxon>Metazoa</taxon>
        <taxon>Spiralia</taxon>
        <taxon>Lophotrochozoa</taxon>
        <taxon>Mollusca</taxon>
        <taxon>Gastropoda</taxon>
        <taxon>Heterobranchia</taxon>
        <taxon>Euthyneura</taxon>
        <taxon>Panpulmonata</taxon>
        <taxon>Eupulmonata</taxon>
        <taxon>Stylommatophora</taxon>
        <taxon>Helicina</taxon>
        <taxon>Arionoidea</taxon>
        <taxon>Arionidae</taxon>
        <taxon>Arion</taxon>
    </lineage>
</organism>
<keyword evidence="3" id="KW-0677">Repeat</keyword>
<dbReference type="AlphaFoldDB" id="A0A0B6ZDS4"/>
<keyword evidence="4" id="KW-1133">Transmembrane helix</keyword>
<dbReference type="SUPFAM" id="SSF46966">
    <property type="entry name" value="Spectrin repeat"/>
    <property type="match status" value="1"/>
</dbReference>
<feature type="non-terminal residue" evidence="6">
    <location>
        <position position="202"/>
    </location>
</feature>
<evidence type="ECO:0000256" key="5">
    <source>
        <dbReference type="ARBA" id="ARBA00023136"/>
    </source>
</evidence>
<name>A0A0B6ZDS4_9EUPU</name>
<reference evidence="6" key="1">
    <citation type="submission" date="2014-12" db="EMBL/GenBank/DDBJ databases">
        <title>Insight into the proteome of Arion vulgaris.</title>
        <authorList>
            <person name="Aradska J."/>
            <person name="Bulat T."/>
            <person name="Smidak R."/>
            <person name="Sarate P."/>
            <person name="Gangsoo J."/>
            <person name="Sialana F."/>
            <person name="Bilban M."/>
            <person name="Lubec G."/>
        </authorList>
    </citation>
    <scope>NUCLEOTIDE SEQUENCE</scope>
    <source>
        <tissue evidence="6">Skin</tissue>
    </source>
</reference>
<proteinExistence type="predicted"/>
<dbReference type="GO" id="GO:0005737">
    <property type="term" value="C:cytoplasm"/>
    <property type="evidence" value="ECO:0007669"/>
    <property type="project" value="TreeGrafter"/>
</dbReference>
<dbReference type="GO" id="GO:0034993">
    <property type="term" value="C:meiotic nuclear membrane microtubule tethering complex"/>
    <property type="evidence" value="ECO:0007669"/>
    <property type="project" value="TreeGrafter"/>
</dbReference>
<comment type="subcellular location">
    <subcellularLocation>
        <location evidence="1">Membrane</location>
    </subcellularLocation>
</comment>
<sequence length="202" mass="23654">IQSAHNYLPSDDSDLDLMAREYKNFLEQVESKKPNVLSINMRGEKYIGTKSARARQLGGKLQNMNRRWELILSWVAEVQRDLQMPQIEYQELLLTIDDYHLWVENIETKIRHCEPINLSANESALWEKYSRLGELHADIIHNEEKVLELKETADWLLRNTDGSEMSTARDKIYIVHKRMQSLQHLASAYITSLENKLLTSSR</sequence>
<evidence type="ECO:0000256" key="3">
    <source>
        <dbReference type="ARBA" id="ARBA00022737"/>
    </source>
</evidence>
<protein>
    <submittedName>
        <fullName evidence="6">Uncharacterized protein</fullName>
    </submittedName>
</protein>
<evidence type="ECO:0000256" key="2">
    <source>
        <dbReference type="ARBA" id="ARBA00022692"/>
    </source>
</evidence>
<keyword evidence="5" id="KW-0472">Membrane</keyword>
<feature type="non-terminal residue" evidence="6">
    <location>
        <position position="1"/>
    </location>
</feature>
<accession>A0A0B6ZDS4</accession>
<dbReference type="GO" id="GO:0007097">
    <property type="term" value="P:nuclear migration"/>
    <property type="evidence" value="ECO:0007669"/>
    <property type="project" value="TreeGrafter"/>
</dbReference>
<evidence type="ECO:0000313" key="6">
    <source>
        <dbReference type="EMBL" id="CEK66582.1"/>
    </source>
</evidence>
<gene>
    <name evidence="6" type="primary">ORF59377</name>
</gene>
<dbReference type="GO" id="GO:0051015">
    <property type="term" value="F:actin filament binding"/>
    <property type="evidence" value="ECO:0007669"/>
    <property type="project" value="TreeGrafter"/>
</dbReference>
<keyword evidence="2" id="KW-0812">Transmembrane</keyword>
<dbReference type="PANTHER" id="PTHR47535:SF1">
    <property type="entry name" value="NESPRIN-1"/>
    <property type="match status" value="1"/>
</dbReference>
<dbReference type="GO" id="GO:0005640">
    <property type="term" value="C:nuclear outer membrane"/>
    <property type="evidence" value="ECO:0007669"/>
    <property type="project" value="TreeGrafter"/>
</dbReference>
<dbReference type="EMBL" id="HACG01019717">
    <property type="protein sequence ID" value="CEK66582.1"/>
    <property type="molecule type" value="Transcribed_RNA"/>
</dbReference>
<dbReference type="Gene3D" id="1.20.58.60">
    <property type="match status" value="1"/>
</dbReference>
<evidence type="ECO:0000256" key="4">
    <source>
        <dbReference type="ARBA" id="ARBA00022989"/>
    </source>
</evidence>
<dbReference type="InterPro" id="IPR052403">
    <property type="entry name" value="LINC-complex_assoc"/>
</dbReference>
<evidence type="ECO:0000256" key="1">
    <source>
        <dbReference type="ARBA" id="ARBA00004370"/>
    </source>
</evidence>
<dbReference type="PANTHER" id="PTHR47535">
    <property type="entry name" value="MUSCLE-SPECIFIC PROTEIN 300 KDA, ISOFORM G"/>
    <property type="match status" value="1"/>
</dbReference>